<gene>
    <name evidence="1" type="ORF">BELL_0061g00260</name>
</gene>
<reference evidence="1 2" key="1">
    <citation type="submission" date="2017-12" db="EMBL/GenBank/DDBJ databases">
        <title>Comparative genomics of Botrytis spp.</title>
        <authorList>
            <person name="Valero-Jimenez C.A."/>
            <person name="Tapia P."/>
            <person name="Veloso J."/>
            <person name="Silva-Moreno E."/>
            <person name="Staats M."/>
            <person name="Valdes J.H."/>
            <person name="Van Kan J.A.L."/>
        </authorList>
    </citation>
    <scope>NUCLEOTIDE SEQUENCE [LARGE SCALE GENOMIC DNA]</scope>
    <source>
        <strain evidence="1 2">Be9601</strain>
    </source>
</reference>
<dbReference type="AlphaFoldDB" id="A0A4Z1K531"/>
<evidence type="ECO:0000313" key="2">
    <source>
        <dbReference type="Proteomes" id="UP000297229"/>
    </source>
</evidence>
<protein>
    <submittedName>
        <fullName evidence="1">Uncharacterized protein</fullName>
    </submittedName>
</protein>
<dbReference type="EMBL" id="PQXM01000061">
    <property type="protein sequence ID" value="TGO78602.1"/>
    <property type="molecule type" value="Genomic_DNA"/>
</dbReference>
<organism evidence="1 2">
    <name type="scientific">Botrytis elliptica</name>
    <dbReference type="NCBI Taxonomy" id="278938"/>
    <lineage>
        <taxon>Eukaryota</taxon>
        <taxon>Fungi</taxon>
        <taxon>Dikarya</taxon>
        <taxon>Ascomycota</taxon>
        <taxon>Pezizomycotina</taxon>
        <taxon>Leotiomycetes</taxon>
        <taxon>Helotiales</taxon>
        <taxon>Sclerotiniaceae</taxon>
        <taxon>Botrytis</taxon>
    </lineage>
</organism>
<proteinExistence type="predicted"/>
<dbReference type="Proteomes" id="UP000297229">
    <property type="component" value="Unassembled WGS sequence"/>
</dbReference>
<name>A0A4Z1K531_9HELO</name>
<evidence type="ECO:0000313" key="1">
    <source>
        <dbReference type="EMBL" id="TGO78602.1"/>
    </source>
</evidence>
<sequence length="105" mass="12067">MALRFRYWNSSAESATVQTVYNFEVARKTISNALNNCWEVQVLTPIDYHEALLRSFKFTSYLLVANDCLEIFRTDKEKKVQRLFPVGETDPLSLPVTESINGDSN</sequence>
<accession>A0A4Z1K531</accession>
<keyword evidence="2" id="KW-1185">Reference proteome</keyword>
<comment type="caution">
    <text evidence="1">The sequence shown here is derived from an EMBL/GenBank/DDBJ whole genome shotgun (WGS) entry which is preliminary data.</text>
</comment>